<gene>
    <name evidence="2" type="ORF">DesU5LDRAFT_2389</name>
</gene>
<evidence type="ECO:0000256" key="1">
    <source>
        <dbReference type="SAM" id="MobiDB-lite"/>
    </source>
</evidence>
<feature type="region of interest" description="Disordered" evidence="1">
    <location>
        <begin position="515"/>
        <end position="536"/>
    </location>
</feature>
<proteinExistence type="predicted"/>
<dbReference type="InterPro" id="IPR006429">
    <property type="entry name" value="Phage_lambda_portal"/>
</dbReference>
<reference evidence="2" key="1">
    <citation type="submission" date="2011-11" db="EMBL/GenBank/DDBJ databases">
        <title>Improved High-Quality Draft sequence of Desulfovibrio sp. U5L.</title>
        <authorList>
            <consortium name="US DOE Joint Genome Institute"/>
            <person name="Lucas S."/>
            <person name="Han J."/>
            <person name="Lapidus A."/>
            <person name="Cheng J.-F."/>
            <person name="Goodwin L."/>
            <person name="Pitluck S."/>
            <person name="Peters L."/>
            <person name="Ovchinnikova G."/>
            <person name="Held B."/>
            <person name="Detter J.C."/>
            <person name="Han C."/>
            <person name="Tapia R."/>
            <person name="Land M."/>
            <person name="Hauser L."/>
            <person name="Kyrpides N."/>
            <person name="Ivanova N."/>
            <person name="Pagani I."/>
            <person name="Gabster J."/>
            <person name="Walker C."/>
            <person name="Stolyar S."/>
            <person name="Stahl D."/>
            <person name="Arkin A."/>
            <person name="Dehal P."/>
            <person name="Hazen T."/>
            <person name="Woyke T."/>
        </authorList>
    </citation>
    <scope>NUCLEOTIDE SEQUENCE [LARGE SCALE GENOMIC DNA]</scope>
    <source>
        <strain evidence="2">U5L</strain>
    </source>
</reference>
<dbReference type="Pfam" id="PF05136">
    <property type="entry name" value="Phage_portal_2"/>
    <property type="match status" value="1"/>
</dbReference>
<dbReference type="STRING" id="596152.DesU5LDRAFT_2389"/>
<feature type="compositionally biased region" description="Basic and acidic residues" evidence="1">
    <location>
        <begin position="521"/>
        <end position="536"/>
    </location>
</feature>
<dbReference type="eggNOG" id="COG5511">
    <property type="taxonomic scope" value="Bacteria"/>
</dbReference>
<dbReference type="NCBIfam" id="TIGR01539">
    <property type="entry name" value="portal_lambda"/>
    <property type="match status" value="1"/>
</dbReference>
<dbReference type="HOGENOM" id="CLU_027870_3_0_7"/>
<dbReference type="AlphaFoldDB" id="I2Q2P7"/>
<protein>
    <submittedName>
        <fullName evidence="2">Phage portal protein, lambda family</fullName>
    </submittedName>
</protein>
<name>I2Q2P7_9BACT</name>
<organism evidence="2">
    <name type="scientific">Desulfovibrio sp. U5L</name>
    <dbReference type="NCBI Taxonomy" id="596152"/>
    <lineage>
        <taxon>Bacteria</taxon>
        <taxon>Pseudomonadati</taxon>
        <taxon>Thermodesulfobacteriota</taxon>
        <taxon>Desulfovibrionia</taxon>
        <taxon>Desulfovibrionales</taxon>
        <taxon>Desulfovibrionaceae</taxon>
        <taxon>Desulfovibrio</taxon>
    </lineage>
</organism>
<dbReference type="EMBL" id="JH600068">
    <property type="protein sequence ID" value="EIG54053.1"/>
    <property type="molecule type" value="Genomic_DNA"/>
</dbReference>
<dbReference type="GO" id="GO:0005198">
    <property type="term" value="F:structural molecule activity"/>
    <property type="evidence" value="ECO:0007669"/>
    <property type="project" value="InterPro"/>
</dbReference>
<dbReference type="GO" id="GO:0019068">
    <property type="term" value="P:virion assembly"/>
    <property type="evidence" value="ECO:0007669"/>
    <property type="project" value="InterPro"/>
</dbReference>
<sequence>MAANWLDRLVGYVAPVMGLRRVQARAYMAAMGGLAGTVQPVRNTAGSREGTLANFLPTRLNAFAMERDADLIRVRAESLVASDGHAASCVDSLALNVAGSGLHPQSTPDAKALGGLTDEEADAFAESAEAAWTSWCREADAADTDHFDDLQYQAVRSMFVMGEFIHLPVWIEEPGRRFGLALQALHPGRLRTPSDLAANPLIKRGVEMGANGRPMAYWLAEPPDNRPLAGLSSAYFRRVPRKLGHRWGCFHRRHGKGPEQPRGETILAPAMKLFSDLSSYVDSELVGAVIAASFTVFMEAAGDPLGGAIDLNGTKKKGQGTPYPGVIQPGTLITGQAGHKPHLLANPRPPQSFDAFYTRILRAVAASTGQPYETVAKDFSRTNYSSARAALLEVWKLYTLYQDWFVRGYLQHVWEMVLEEAWLRHYLVVPKGKPDFYEARDAWCAASWTRPPRGQIDTVKERTGEQMGLNNLSESLTDILYSRGTDPETMARKIARERRIYARYDLVPTASPVSVSVQVPAKEEDAPQGDHQEEAA</sequence>
<evidence type="ECO:0000313" key="2">
    <source>
        <dbReference type="EMBL" id="EIG54053.1"/>
    </source>
</evidence>
<accession>I2Q2P7</accession>